<organism evidence="2 3">
    <name type="scientific">Staurois parvus</name>
    <dbReference type="NCBI Taxonomy" id="386267"/>
    <lineage>
        <taxon>Eukaryota</taxon>
        <taxon>Metazoa</taxon>
        <taxon>Chordata</taxon>
        <taxon>Craniata</taxon>
        <taxon>Vertebrata</taxon>
        <taxon>Euteleostomi</taxon>
        <taxon>Amphibia</taxon>
        <taxon>Batrachia</taxon>
        <taxon>Anura</taxon>
        <taxon>Neobatrachia</taxon>
        <taxon>Ranoidea</taxon>
        <taxon>Ranidae</taxon>
        <taxon>Staurois</taxon>
    </lineage>
</organism>
<comment type="caution">
    <text evidence="2">The sequence shown here is derived from an EMBL/GenBank/DDBJ whole genome shotgun (WGS) entry which is preliminary data.</text>
</comment>
<evidence type="ECO:0000256" key="1">
    <source>
        <dbReference type="SAM" id="SignalP"/>
    </source>
</evidence>
<keyword evidence="1" id="KW-0732">Signal</keyword>
<proteinExistence type="predicted"/>
<sequence length="118" mass="13427">MSHFSQLFPLMVAFVFLNGCPAVSVMLQCFCPKQIRIRFAFHLNDMQVFDLAFTDVLFSAWTRTLALPRHTYNTTTLPITLGSCHDCIPLRCAFSHFPTYNASTTIRTNDIYLVSLPS</sequence>
<feature type="chain" id="PRO_5047042212" description="Secreted protein" evidence="1">
    <location>
        <begin position="23"/>
        <end position="118"/>
    </location>
</feature>
<evidence type="ECO:0000313" key="3">
    <source>
        <dbReference type="Proteomes" id="UP001162483"/>
    </source>
</evidence>
<reference evidence="2" key="1">
    <citation type="submission" date="2023-05" db="EMBL/GenBank/DDBJ databases">
        <authorList>
            <person name="Stuckert A."/>
        </authorList>
    </citation>
    <scope>NUCLEOTIDE SEQUENCE</scope>
</reference>
<feature type="signal peptide" evidence="1">
    <location>
        <begin position="1"/>
        <end position="22"/>
    </location>
</feature>
<evidence type="ECO:0008006" key="4">
    <source>
        <dbReference type="Google" id="ProtNLM"/>
    </source>
</evidence>
<evidence type="ECO:0000313" key="2">
    <source>
        <dbReference type="EMBL" id="CAI9618652.1"/>
    </source>
</evidence>
<gene>
    <name evidence="2" type="ORF">SPARVUS_LOCUS15709736</name>
</gene>
<name>A0ABN9HDE1_9NEOB</name>
<accession>A0ABN9HDE1</accession>
<dbReference type="EMBL" id="CATNWA010020496">
    <property type="protein sequence ID" value="CAI9618652.1"/>
    <property type="molecule type" value="Genomic_DNA"/>
</dbReference>
<keyword evidence="3" id="KW-1185">Reference proteome</keyword>
<dbReference type="Proteomes" id="UP001162483">
    <property type="component" value="Unassembled WGS sequence"/>
</dbReference>
<protein>
    <recommendedName>
        <fullName evidence="4">Secreted protein</fullName>
    </recommendedName>
</protein>